<name>A0A4C1XQP3_EUMVA</name>
<dbReference type="AlphaFoldDB" id="A0A4C1XQP3"/>
<accession>A0A4C1XQP3</accession>
<dbReference type="Proteomes" id="UP000299102">
    <property type="component" value="Unassembled WGS sequence"/>
</dbReference>
<protein>
    <submittedName>
        <fullName evidence="1">Uncharacterized protein</fullName>
    </submittedName>
</protein>
<proteinExistence type="predicted"/>
<gene>
    <name evidence="1" type="ORF">EVAR_49828_1</name>
</gene>
<reference evidence="1 2" key="1">
    <citation type="journal article" date="2019" name="Commun. Biol.">
        <title>The bagworm genome reveals a unique fibroin gene that provides high tensile strength.</title>
        <authorList>
            <person name="Kono N."/>
            <person name="Nakamura H."/>
            <person name="Ohtoshi R."/>
            <person name="Tomita M."/>
            <person name="Numata K."/>
            <person name="Arakawa K."/>
        </authorList>
    </citation>
    <scope>NUCLEOTIDE SEQUENCE [LARGE SCALE GENOMIC DNA]</scope>
</reference>
<sequence>MHEAAVARAIGTQNTSIYSPQETFRTRVSRRRVIDETSPYCSNIGCHFKSSPSDIQARYATDCGQMKSMRFRYGFPSRYSPLTDNRRNVHIRNTRGLIALFDTPLLHAF</sequence>
<dbReference type="OrthoDB" id="247006at2759"/>
<evidence type="ECO:0000313" key="1">
    <source>
        <dbReference type="EMBL" id="GBP64894.1"/>
    </source>
</evidence>
<evidence type="ECO:0000313" key="2">
    <source>
        <dbReference type="Proteomes" id="UP000299102"/>
    </source>
</evidence>
<dbReference type="EMBL" id="BGZK01000912">
    <property type="protein sequence ID" value="GBP64894.1"/>
    <property type="molecule type" value="Genomic_DNA"/>
</dbReference>
<comment type="caution">
    <text evidence="1">The sequence shown here is derived from an EMBL/GenBank/DDBJ whole genome shotgun (WGS) entry which is preliminary data.</text>
</comment>
<organism evidence="1 2">
    <name type="scientific">Eumeta variegata</name>
    <name type="common">Bagworm moth</name>
    <name type="synonym">Eumeta japonica</name>
    <dbReference type="NCBI Taxonomy" id="151549"/>
    <lineage>
        <taxon>Eukaryota</taxon>
        <taxon>Metazoa</taxon>
        <taxon>Ecdysozoa</taxon>
        <taxon>Arthropoda</taxon>
        <taxon>Hexapoda</taxon>
        <taxon>Insecta</taxon>
        <taxon>Pterygota</taxon>
        <taxon>Neoptera</taxon>
        <taxon>Endopterygota</taxon>
        <taxon>Lepidoptera</taxon>
        <taxon>Glossata</taxon>
        <taxon>Ditrysia</taxon>
        <taxon>Tineoidea</taxon>
        <taxon>Psychidae</taxon>
        <taxon>Oiketicinae</taxon>
        <taxon>Eumeta</taxon>
    </lineage>
</organism>
<keyword evidence="2" id="KW-1185">Reference proteome</keyword>